<keyword evidence="5 7" id="KW-0269">Exonuclease</keyword>
<name>A0A1H9TD50_9ACTN</name>
<dbReference type="GO" id="GO:0004527">
    <property type="term" value="F:exonuclease activity"/>
    <property type="evidence" value="ECO:0007669"/>
    <property type="project" value="UniProtKB-KW"/>
</dbReference>
<keyword evidence="8" id="KW-1185">Reference proteome</keyword>
<dbReference type="PANTHER" id="PTHR30337">
    <property type="entry name" value="COMPONENT OF ATP-DEPENDENT DSDNA EXONUCLEASE"/>
    <property type="match status" value="1"/>
</dbReference>
<evidence type="ECO:0000313" key="7">
    <source>
        <dbReference type="EMBL" id="SER94957.1"/>
    </source>
</evidence>
<protein>
    <recommendedName>
        <fullName evidence="2">Nuclease SbcCD subunit D</fullName>
    </recommendedName>
</protein>
<evidence type="ECO:0000256" key="5">
    <source>
        <dbReference type="ARBA" id="ARBA00022839"/>
    </source>
</evidence>
<dbReference type="CDD" id="cd00840">
    <property type="entry name" value="MPP_Mre11_N"/>
    <property type="match status" value="1"/>
</dbReference>
<evidence type="ECO:0000256" key="2">
    <source>
        <dbReference type="ARBA" id="ARBA00013365"/>
    </source>
</evidence>
<keyword evidence="3" id="KW-0540">Nuclease</keyword>
<sequence>MRFVASADWQLGMTAHYLDDDARPRFQRARLDAVRRLGELATERDAEFVVVCGDVFESNQLDRAIVAQTFEVLRGFSVPVVLLPGNHDALDAASIYDSPAFATSPRQVHVLRDSHVFEVVPGAQLVGAPWFSKSPQTDLVAQACAPLGPTPPGIVRVLVGHGAVSTLNPDREAPDTIDVAGLRAALDAGRADVVVLGDRHSTIEVDERVWYCGTPEVTARREVDPGNALVIDVDPDTRALSVEKVHIGRWAFLTVEETLASRADVDELAARLDRIASKDTTAVWLALSGTLDTAAKAHLDDLVDRAGDLFAKLDYWRREMHLAVLPDENDFADLELSGFAREALDELVSTATSPGPQAGHAQDALGLLYRFAGGEA</sequence>
<keyword evidence="4" id="KW-0378">Hydrolase</keyword>
<gene>
    <name evidence="7" type="ORF">SAMN05443377_12124</name>
</gene>
<organism evidence="7 8">
    <name type="scientific">Propionibacterium cyclohexanicum</name>
    <dbReference type="NCBI Taxonomy" id="64702"/>
    <lineage>
        <taxon>Bacteria</taxon>
        <taxon>Bacillati</taxon>
        <taxon>Actinomycetota</taxon>
        <taxon>Actinomycetes</taxon>
        <taxon>Propionibacteriales</taxon>
        <taxon>Propionibacteriaceae</taxon>
        <taxon>Propionibacterium</taxon>
    </lineage>
</organism>
<accession>A0A1H9TD50</accession>
<dbReference type="AlphaFoldDB" id="A0A1H9TD50"/>
<evidence type="ECO:0000256" key="4">
    <source>
        <dbReference type="ARBA" id="ARBA00022801"/>
    </source>
</evidence>
<evidence type="ECO:0000259" key="6">
    <source>
        <dbReference type="Pfam" id="PF00149"/>
    </source>
</evidence>
<dbReference type="Proteomes" id="UP000198815">
    <property type="component" value="Unassembled WGS sequence"/>
</dbReference>
<evidence type="ECO:0000256" key="1">
    <source>
        <dbReference type="ARBA" id="ARBA00010555"/>
    </source>
</evidence>
<dbReference type="SUPFAM" id="SSF56300">
    <property type="entry name" value="Metallo-dependent phosphatases"/>
    <property type="match status" value="1"/>
</dbReference>
<dbReference type="InterPro" id="IPR041796">
    <property type="entry name" value="Mre11_N"/>
</dbReference>
<dbReference type="PANTHER" id="PTHR30337:SF0">
    <property type="entry name" value="NUCLEASE SBCCD SUBUNIT D"/>
    <property type="match status" value="1"/>
</dbReference>
<dbReference type="STRING" id="64702.SAMN05443377_12124"/>
<dbReference type="OrthoDB" id="9773856at2"/>
<dbReference type="InterPro" id="IPR014577">
    <property type="entry name" value="UCP033093_metalloPase"/>
</dbReference>
<evidence type="ECO:0000313" key="8">
    <source>
        <dbReference type="Proteomes" id="UP000198815"/>
    </source>
</evidence>
<dbReference type="RefSeq" id="WP_091970562.1">
    <property type="nucleotide sequence ID" value="NZ_FOGZ01000021.1"/>
</dbReference>
<reference evidence="7 8" key="1">
    <citation type="submission" date="2016-10" db="EMBL/GenBank/DDBJ databases">
        <authorList>
            <person name="de Groot N.N."/>
        </authorList>
    </citation>
    <scope>NUCLEOTIDE SEQUENCE [LARGE SCALE GENOMIC DNA]</scope>
    <source>
        <strain evidence="7 8">DSM 16859</strain>
    </source>
</reference>
<dbReference type="EMBL" id="FOGZ01000021">
    <property type="protein sequence ID" value="SER94957.1"/>
    <property type="molecule type" value="Genomic_DNA"/>
</dbReference>
<comment type="similarity">
    <text evidence="1">Belongs to the SbcD family.</text>
</comment>
<dbReference type="InterPro" id="IPR004843">
    <property type="entry name" value="Calcineurin-like_PHP"/>
</dbReference>
<feature type="domain" description="Calcineurin-like phosphoesterase" evidence="6">
    <location>
        <begin position="1"/>
        <end position="200"/>
    </location>
</feature>
<dbReference type="Pfam" id="PF00149">
    <property type="entry name" value="Metallophos"/>
    <property type="match status" value="1"/>
</dbReference>
<proteinExistence type="inferred from homology"/>
<evidence type="ECO:0000256" key="3">
    <source>
        <dbReference type="ARBA" id="ARBA00022722"/>
    </source>
</evidence>
<dbReference type="InterPro" id="IPR050535">
    <property type="entry name" value="DNA_Repair-Maintenance_Comp"/>
</dbReference>
<dbReference type="PIRSF" id="PIRSF033093">
    <property type="entry name" value="UCP_ML1119"/>
    <property type="match status" value="1"/>
</dbReference>
<dbReference type="Gene3D" id="3.60.21.10">
    <property type="match status" value="1"/>
</dbReference>
<dbReference type="InterPro" id="IPR029052">
    <property type="entry name" value="Metallo-depent_PP-like"/>
</dbReference>